<dbReference type="PROSITE" id="PS50935">
    <property type="entry name" value="SSB"/>
    <property type="match status" value="1"/>
</dbReference>
<comment type="subunit">
    <text evidence="3">Homotetramer.</text>
</comment>
<dbReference type="HAMAP" id="MF_00984">
    <property type="entry name" value="SSB"/>
    <property type="match status" value="1"/>
</dbReference>
<dbReference type="RefSeq" id="WP_126541214.1">
    <property type="nucleotide sequence ID" value="NZ_BSPM01000004.1"/>
</dbReference>
<evidence type="ECO:0000256" key="5">
    <source>
        <dbReference type="SAM" id="MobiDB-lite"/>
    </source>
</evidence>
<dbReference type="Pfam" id="PF00436">
    <property type="entry name" value="SSB"/>
    <property type="match status" value="1"/>
</dbReference>
<evidence type="ECO:0000256" key="1">
    <source>
        <dbReference type="ARBA" id="ARBA00023125"/>
    </source>
</evidence>
<protein>
    <recommendedName>
        <fullName evidence="3 4">Single-stranded DNA-binding protein</fullName>
        <shortName evidence="3">SSB</shortName>
    </recommendedName>
</protein>
<evidence type="ECO:0000313" key="6">
    <source>
        <dbReference type="EMBL" id="TDP85364.1"/>
    </source>
</evidence>
<dbReference type="CDD" id="cd04496">
    <property type="entry name" value="SSB_OBF"/>
    <property type="match status" value="1"/>
</dbReference>
<comment type="caution">
    <text evidence="3">Lacks conserved residue(s) required for the propagation of feature annotation.</text>
</comment>
<dbReference type="GO" id="GO:0003697">
    <property type="term" value="F:single-stranded DNA binding"/>
    <property type="evidence" value="ECO:0007669"/>
    <property type="project" value="UniProtKB-UniRule"/>
</dbReference>
<evidence type="ECO:0000256" key="4">
    <source>
        <dbReference type="PIRNR" id="PIRNR002070"/>
    </source>
</evidence>
<dbReference type="PANTHER" id="PTHR10302:SF27">
    <property type="entry name" value="SINGLE-STRANDED DNA-BINDING PROTEIN"/>
    <property type="match status" value="1"/>
</dbReference>
<dbReference type="GO" id="GO:0006310">
    <property type="term" value="P:DNA recombination"/>
    <property type="evidence" value="ECO:0007669"/>
    <property type="project" value="UniProtKB-KW"/>
</dbReference>
<dbReference type="PANTHER" id="PTHR10302">
    <property type="entry name" value="SINGLE-STRANDED DNA-BINDING PROTEIN"/>
    <property type="match status" value="1"/>
</dbReference>
<comment type="caution">
    <text evidence="6">The sequence shown here is derived from an EMBL/GenBank/DDBJ whole genome shotgun (WGS) entry which is preliminary data.</text>
</comment>
<evidence type="ECO:0000313" key="7">
    <source>
        <dbReference type="Proteomes" id="UP000294547"/>
    </source>
</evidence>
<evidence type="ECO:0000256" key="3">
    <source>
        <dbReference type="HAMAP-Rule" id="MF_00984"/>
    </source>
</evidence>
<gene>
    <name evidence="6" type="ORF">EDD54_2217</name>
</gene>
<dbReference type="InterPro" id="IPR000424">
    <property type="entry name" value="Primosome_PriB/ssb"/>
</dbReference>
<accession>A0A4R6RGJ3</accession>
<feature type="region of interest" description="Disordered" evidence="5">
    <location>
        <begin position="116"/>
        <end position="153"/>
    </location>
</feature>
<dbReference type="PIRSF" id="PIRSF002070">
    <property type="entry name" value="SSB"/>
    <property type="match status" value="1"/>
</dbReference>
<organism evidence="6 7">
    <name type="scientific">Oharaeibacter diazotrophicus</name>
    <dbReference type="NCBI Taxonomy" id="1920512"/>
    <lineage>
        <taxon>Bacteria</taxon>
        <taxon>Pseudomonadati</taxon>
        <taxon>Pseudomonadota</taxon>
        <taxon>Alphaproteobacteria</taxon>
        <taxon>Hyphomicrobiales</taxon>
        <taxon>Pleomorphomonadaceae</taxon>
        <taxon>Oharaeibacter</taxon>
    </lineage>
</organism>
<proteinExistence type="inferred from homology"/>
<keyword evidence="1 3" id="KW-0238">DNA-binding</keyword>
<dbReference type="GO" id="GO:0006260">
    <property type="term" value="P:DNA replication"/>
    <property type="evidence" value="ECO:0007669"/>
    <property type="project" value="InterPro"/>
</dbReference>
<keyword evidence="7" id="KW-1185">Reference proteome</keyword>
<dbReference type="SUPFAM" id="SSF50249">
    <property type="entry name" value="Nucleic acid-binding proteins"/>
    <property type="match status" value="1"/>
</dbReference>
<dbReference type="InterPro" id="IPR011344">
    <property type="entry name" value="ssDNA-bd"/>
</dbReference>
<reference evidence="6 7" key="1">
    <citation type="submission" date="2019-03" db="EMBL/GenBank/DDBJ databases">
        <title>Genomic Encyclopedia of Type Strains, Phase IV (KMG-IV): sequencing the most valuable type-strain genomes for metagenomic binning, comparative biology and taxonomic classification.</title>
        <authorList>
            <person name="Goeker M."/>
        </authorList>
    </citation>
    <scope>NUCLEOTIDE SEQUENCE [LARGE SCALE GENOMIC DNA]</scope>
    <source>
        <strain evidence="6 7">DSM 102969</strain>
    </source>
</reference>
<dbReference type="EMBL" id="SNXY01000007">
    <property type="protein sequence ID" value="TDP85364.1"/>
    <property type="molecule type" value="Genomic_DNA"/>
</dbReference>
<dbReference type="Gene3D" id="2.40.50.140">
    <property type="entry name" value="Nucleic acid-binding proteins"/>
    <property type="match status" value="1"/>
</dbReference>
<evidence type="ECO:0000256" key="2">
    <source>
        <dbReference type="ARBA" id="ARBA00023172"/>
    </source>
</evidence>
<name>A0A4R6RGJ3_9HYPH</name>
<dbReference type="GO" id="GO:0009295">
    <property type="term" value="C:nucleoid"/>
    <property type="evidence" value="ECO:0007669"/>
    <property type="project" value="TreeGrafter"/>
</dbReference>
<dbReference type="NCBIfam" id="TIGR00621">
    <property type="entry name" value="ssb"/>
    <property type="match status" value="1"/>
</dbReference>
<dbReference type="InterPro" id="IPR012340">
    <property type="entry name" value="NA-bd_OB-fold"/>
</dbReference>
<sequence length="153" mass="17252">MSRSINRVTLLGHLGADPESRRTQDGRLVVTFRIATGEAWRDKTTGERKETTDWHTVVIFNEGLAKVAEQYLRRGSHVCVEGQLKTRKWQDQSGQDRYATEVVLQAFRGDLVLLDRSERQAPDETAYGAARTRPDRPDPTAAAAPPFDDEVPF</sequence>
<dbReference type="Proteomes" id="UP000294547">
    <property type="component" value="Unassembled WGS sequence"/>
</dbReference>
<dbReference type="OrthoDB" id="9809878at2"/>
<dbReference type="AlphaFoldDB" id="A0A4R6RGJ3"/>
<keyword evidence="2" id="KW-0233">DNA recombination</keyword>